<reference evidence="1" key="1">
    <citation type="submission" date="2020-04" db="EMBL/GenBank/DDBJ databases">
        <authorList>
            <person name="Zhang T."/>
        </authorList>
    </citation>
    <scope>NUCLEOTIDE SEQUENCE</scope>
    <source>
        <strain evidence="1">HKST-UBA15</strain>
    </source>
</reference>
<reference evidence="1" key="2">
    <citation type="journal article" date="2021" name="Microbiome">
        <title>Successional dynamics and alternative stable states in a saline activated sludge microbial community over 9 years.</title>
        <authorList>
            <person name="Wang Y."/>
            <person name="Ye J."/>
            <person name="Ju F."/>
            <person name="Liu L."/>
            <person name="Boyd J.A."/>
            <person name="Deng Y."/>
            <person name="Parks D.H."/>
            <person name="Jiang X."/>
            <person name="Yin X."/>
            <person name="Woodcroft B.J."/>
            <person name="Tyson G.W."/>
            <person name="Hugenholtz P."/>
            <person name="Polz M.F."/>
            <person name="Zhang T."/>
        </authorList>
    </citation>
    <scope>NUCLEOTIDE SEQUENCE</scope>
    <source>
        <strain evidence="1">HKST-UBA15</strain>
    </source>
</reference>
<proteinExistence type="predicted"/>
<evidence type="ECO:0000313" key="2">
    <source>
        <dbReference type="Proteomes" id="UP000745577"/>
    </source>
</evidence>
<gene>
    <name evidence="1" type="ORF">KC675_04575</name>
</gene>
<comment type="caution">
    <text evidence="1">The sequence shown here is derived from an EMBL/GenBank/DDBJ whole genome shotgun (WGS) entry which is preliminary data.</text>
</comment>
<name>A0A955I8M3_9BACT</name>
<protein>
    <submittedName>
        <fullName evidence="1">Uncharacterized protein</fullName>
    </submittedName>
</protein>
<accession>A0A955I8M3</accession>
<evidence type="ECO:0000313" key="1">
    <source>
        <dbReference type="EMBL" id="MCA9380426.1"/>
    </source>
</evidence>
<sequence length="389" mass="45248">MKQPTQTVNIGTTIEEIGKLEKLISTQISPYILDYIFLLAPNRDDRITLSKPLTVEQTKLLENFNQLSLKYFDSIELPLKTEKVGTFESYLEIQRNVYLTRFVEARKLFAEYALFSIPTKEAEKLSKNLSPELEPAVSMEIKIANALIINDDGSFNFKETKEKEDTSNLIKSVFSSYGNLSYLTFKSIRDLYNITTRAFLISMNQDLLIKLMEVVLQKLIIESNKLVYNYIDKGYPTNEAISNVKSLLEKSTKKEGTELPSQFKNIEKEIAETIETNLKENIKLEKKYLTDLKNEIYELLVHYSTTGKYVSTNFYKLKFIEFKDLGDTYRNRHNVVELYLYDDFQDVSKHPAEAYDIDFSRDFKVTLFQLVTNGNENPNLTLEDYLYKT</sequence>
<organism evidence="1 2">
    <name type="scientific">Candidatus Dojkabacteria bacterium</name>
    <dbReference type="NCBI Taxonomy" id="2099670"/>
    <lineage>
        <taxon>Bacteria</taxon>
        <taxon>Candidatus Dojkabacteria</taxon>
    </lineage>
</organism>
<dbReference type="EMBL" id="JAGQLL010000058">
    <property type="protein sequence ID" value="MCA9380426.1"/>
    <property type="molecule type" value="Genomic_DNA"/>
</dbReference>
<dbReference type="AlphaFoldDB" id="A0A955I8M3"/>
<dbReference type="Proteomes" id="UP000745577">
    <property type="component" value="Unassembled WGS sequence"/>
</dbReference>